<name>A0A6N3T3A1_9PROT</name>
<evidence type="ECO:0000313" key="1">
    <source>
        <dbReference type="EMBL" id="GAN62811.1"/>
    </source>
</evidence>
<keyword evidence="3" id="KW-1185">Reference proteome</keyword>
<evidence type="ECO:0000313" key="4">
    <source>
        <dbReference type="Proteomes" id="UP000321104"/>
    </source>
</evidence>
<evidence type="ECO:0000313" key="3">
    <source>
        <dbReference type="Proteomes" id="UP000032673"/>
    </source>
</evidence>
<evidence type="ECO:0000313" key="2">
    <source>
        <dbReference type="EMBL" id="GEN02380.1"/>
    </source>
</evidence>
<accession>A0A6N3T3A1</accession>
<dbReference type="EMBL" id="BAMW01000015">
    <property type="protein sequence ID" value="GAN62811.1"/>
    <property type="molecule type" value="Genomic_DNA"/>
</dbReference>
<dbReference type="Proteomes" id="UP000032673">
    <property type="component" value="Unassembled WGS sequence"/>
</dbReference>
<comment type="caution">
    <text evidence="2">The sequence shown here is derived from an EMBL/GenBank/DDBJ whole genome shotgun (WGS) entry which is preliminary data.</text>
</comment>
<dbReference type="Proteomes" id="UP000321104">
    <property type="component" value="Unassembled WGS sequence"/>
</dbReference>
<gene>
    <name evidence="1" type="ORF">Abin_015_097</name>
    <name evidence="2" type="ORF">AIN02nite_04050</name>
</gene>
<proteinExistence type="predicted"/>
<sequence length="370" mass="39146">MALGCALSGLYSLSAARAAPGLRYDIAANLPGDGQSPAPLIVAGIADSQCGHWASVLAPLLADALQYVAPFTLTTTTGWDGVTGANLFDIQQEQAVPPSGIIAPGTVVLAALTGDSRVHYDYLRWVPTFISQQPTVAVGKAALHRSFAGFLKGQPLRVGVSRYGGAELPTVLALDLLSLRPLPITGFATPDAAIDALRAGTVDVIQLPFDADYSNRIAALQDDDFLPLFANAPTHSAFQNHGLPLDFATVYRQERHRVPAGLLYNAWAATAAAISMKAGLMLPILSPPATVARWRHACQAAAAAQEARDHARDENQTMLTGAACISAYAEMSPDISVIMALRRWIALNVPRWRDAAARRSSPAAAQQNPN</sequence>
<reference evidence="1 3" key="1">
    <citation type="submission" date="2012-11" db="EMBL/GenBank/DDBJ databases">
        <title>Whole genome sequence of Acetobacter indonesiensis 5H-1.</title>
        <authorList>
            <person name="Azuma Y."/>
            <person name="Higashiura N."/>
            <person name="Hirakawa H."/>
            <person name="Matsushita K."/>
        </authorList>
    </citation>
    <scope>NUCLEOTIDE SEQUENCE [LARGE SCALE GENOMIC DNA]</scope>
    <source>
        <strain evidence="1 3">5H-1</strain>
    </source>
</reference>
<reference evidence="2 4" key="2">
    <citation type="submission" date="2019-07" db="EMBL/GenBank/DDBJ databases">
        <title>Whole genome shotgun sequence of Acetobacter indonesiensis NBRC 16471.</title>
        <authorList>
            <person name="Hosoyama A."/>
            <person name="Uohara A."/>
            <person name="Ohji S."/>
            <person name="Ichikawa N."/>
        </authorList>
    </citation>
    <scope>NUCLEOTIDE SEQUENCE [LARGE SCALE GENOMIC DNA]</scope>
    <source>
        <strain evidence="2 4">NBRC 16471</strain>
    </source>
</reference>
<protein>
    <submittedName>
        <fullName evidence="2">Uncharacterized protein</fullName>
    </submittedName>
</protein>
<dbReference type="AlphaFoldDB" id="A0A6N3T3A1"/>
<organism evidence="2 4">
    <name type="scientific">Acetobacter indonesiensis</name>
    <dbReference type="NCBI Taxonomy" id="104101"/>
    <lineage>
        <taxon>Bacteria</taxon>
        <taxon>Pseudomonadati</taxon>
        <taxon>Pseudomonadota</taxon>
        <taxon>Alphaproteobacteria</taxon>
        <taxon>Acetobacterales</taxon>
        <taxon>Acetobacteraceae</taxon>
        <taxon>Acetobacter</taxon>
    </lineage>
</organism>
<dbReference type="EMBL" id="BJXQ01000002">
    <property type="protein sequence ID" value="GEN02380.1"/>
    <property type="molecule type" value="Genomic_DNA"/>
</dbReference>